<evidence type="ECO:0000313" key="1">
    <source>
        <dbReference type="EMBL" id="RPA85549.1"/>
    </source>
</evidence>
<gene>
    <name evidence="1" type="ORF">BJ508DRAFT_302809</name>
</gene>
<dbReference type="AlphaFoldDB" id="A0A3N4II79"/>
<dbReference type="EMBL" id="ML119653">
    <property type="protein sequence ID" value="RPA85549.1"/>
    <property type="molecule type" value="Genomic_DNA"/>
</dbReference>
<reference evidence="1 2" key="1">
    <citation type="journal article" date="2018" name="Nat. Ecol. Evol.">
        <title>Pezizomycetes genomes reveal the molecular basis of ectomycorrhizal truffle lifestyle.</title>
        <authorList>
            <person name="Murat C."/>
            <person name="Payen T."/>
            <person name="Noel B."/>
            <person name="Kuo A."/>
            <person name="Morin E."/>
            <person name="Chen J."/>
            <person name="Kohler A."/>
            <person name="Krizsan K."/>
            <person name="Balestrini R."/>
            <person name="Da Silva C."/>
            <person name="Montanini B."/>
            <person name="Hainaut M."/>
            <person name="Levati E."/>
            <person name="Barry K.W."/>
            <person name="Belfiori B."/>
            <person name="Cichocki N."/>
            <person name="Clum A."/>
            <person name="Dockter R.B."/>
            <person name="Fauchery L."/>
            <person name="Guy J."/>
            <person name="Iotti M."/>
            <person name="Le Tacon F."/>
            <person name="Lindquist E.A."/>
            <person name="Lipzen A."/>
            <person name="Malagnac F."/>
            <person name="Mello A."/>
            <person name="Molinier V."/>
            <person name="Miyauchi S."/>
            <person name="Poulain J."/>
            <person name="Riccioni C."/>
            <person name="Rubini A."/>
            <person name="Sitrit Y."/>
            <person name="Splivallo R."/>
            <person name="Traeger S."/>
            <person name="Wang M."/>
            <person name="Zifcakova L."/>
            <person name="Wipf D."/>
            <person name="Zambonelli A."/>
            <person name="Paolocci F."/>
            <person name="Nowrousian M."/>
            <person name="Ottonello S."/>
            <person name="Baldrian P."/>
            <person name="Spatafora J.W."/>
            <person name="Henrissat B."/>
            <person name="Nagy L.G."/>
            <person name="Aury J.M."/>
            <person name="Wincker P."/>
            <person name="Grigoriev I.V."/>
            <person name="Bonfante P."/>
            <person name="Martin F.M."/>
        </authorList>
    </citation>
    <scope>NUCLEOTIDE SEQUENCE [LARGE SCALE GENOMIC DNA]</scope>
    <source>
        <strain evidence="1 2">RN42</strain>
    </source>
</reference>
<name>A0A3N4II79_ASCIM</name>
<sequence length="110" mass="12245">MPLGLTTLGHFGLPGNPSSSCLDLGVLNRPLDWWSWTLSSGLFWYCSRPYSSSTDHRLKGEHYVVLMLIVPAGQACAFVIQRIPSSGWTWKGTPPALKKQKFNSDTLHPM</sequence>
<protein>
    <submittedName>
        <fullName evidence="1">Uncharacterized protein</fullName>
    </submittedName>
</protein>
<proteinExistence type="predicted"/>
<organism evidence="1 2">
    <name type="scientific">Ascobolus immersus RN42</name>
    <dbReference type="NCBI Taxonomy" id="1160509"/>
    <lineage>
        <taxon>Eukaryota</taxon>
        <taxon>Fungi</taxon>
        <taxon>Dikarya</taxon>
        <taxon>Ascomycota</taxon>
        <taxon>Pezizomycotina</taxon>
        <taxon>Pezizomycetes</taxon>
        <taxon>Pezizales</taxon>
        <taxon>Ascobolaceae</taxon>
        <taxon>Ascobolus</taxon>
    </lineage>
</organism>
<evidence type="ECO:0000313" key="2">
    <source>
        <dbReference type="Proteomes" id="UP000275078"/>
    </source>
</evidence>
<dbReference type="Proteomes" id="UP000275078">
    <property type="component" value="Unassembled WGS sequence"/>
</dbReference>
<accession>A0A3N4II79</accession>
<keyword evidence="2" id="KW-1185">Reference proteome</keyword>